<dbReference type="PROSITE" id="PS51387">
    <property type="entry name" value="FAD_PCMH"/>
    <property type="match status" value="1"/>
</dbReference>
<dbReference type="Gene3D" id="3.30.465.10">
    <property type="match status" value="1"/>
</dbReference>
<dbReference type="PANTHER" id="PTHR42973">
    <property type="entry name" value="BINDING OXIDOREDUCTASE, PUTATIVE (AFU_ORTHOLOGUE AFUA_1G17690)-RELATED"/>
    <property type="match status" value="1"/>
</dbReference>
<feature type="domain" description="Chitin-binding type-1" evidence="8">
    <location>
        <begin position="40"/>
        <end position="83"/>
    </location>
</feature>
<gene>
    <name evidence="10" type="ORF">OEA41_007930</name>
</gene>
<feature type="domain" description="FAD-binding PCMH-type" evidence="9">
    <location>
        <begin position="119"/>
        <end position="291"/>
    </location>
</feature>
<dbReference type="InterPro" id="IPR050416">
    <property type="entry name" value="FAD-linked_Oxidoreductase"/>
</dbReference>
<evidence type="ECO:0000313" key="11">
    <source>
        <dbReference type="Proteomes" id="UP001276659"/>
    </source>
</evidence>
<proteinExistence type="inferred from homology"/>
<evidence type="ECO:0000256" key="7">
    <source>
        <dbReference type="SAM" id="SignalP"/>
    </source>
</evidence>
<keyword evidence="3 6" id="KW-0147">Chitin-binding</keyword>
<comment type="similarity">
    <text evidence="1">Belongs to the oxygen-dependent FAD-linked oxidoreductase family.</text>
</comment>
<dbReference type="GO" id="GO:0016491">
    <property type="term" value="F:oxidoreductase activity"/>
    <property type="evidence" value="ECO:0007669"/>
    <property type="project" value="UniProtKB-KW"/>
</dbReference>
<dbReference type="Pfam" id="PF00187">
    <property type="entry name" value="Chitin_bind_1"/>
    <property type="match status" value="1"/>
</dbReference>
<evidence type="ECO:0000256" key="4">
    <source>
        <dbReference type="ARBA" id="ARBA00022827"/>
    </source>
</evidence>
<keyword evidence="4" id="KW-0274">FAD</keyword>
<dbReference type="AlphaFoldDB" id="A0AAE0DNQ6"/>
<dbReference type="SUPFAM" id="SSF57016">
    <property type="entry name" value="Plant lectins/antimicrobial peptides"/>
    <property type="match status" value="1"/>
</dbReference>
<dbReference type="GO" id="GO:0071949">
    <property type="term" value="F:FAD binding"/>
    <property type="evidence" value="ECO:0007669"/>
    <property type="project" value="InterPro"/>
</dbReference>
<protein>
    <recommendedName>
        <fullName evidence="12">Glucooligosaccharide oxidase</fullName>
    </recommendedName>
</protein>
<keyword evidence="7" id="KW-0732">Signal</keyword>
<dbReference type="InterPro" id="IPR012951">
    <property type="entry name" value="BBE"/>
</dbReference>
<evidence type="ECO:0000256" key="3">
    <source>
        <dbReference type="ARBA" id="ARBA00022669"/>
    </source>
</evidence>
<feature type="signal peptide" evidence="7">
    <location>
        <begin position="1"/>
        <end position="17"/>
    </location>
</feature>
<dbReference type="Gene3D" id="3.30.60.10">
    <property type="entry name" value="Endochitinase-like"/>
    <property type="match status" value="1"/>
</dbReference>
<dbReference type="InterPro" id="IPR018371">
    <property type="entry name" value="Chitin-binding_1_CS"/>
</dbReference>
<organism evidence="10 11">
    <name type="scientific">Lepraria neglecta</name>
    <dbReference type="NCBI Taxonomy" id="209136"/>
    <lineage>
        <taxon>Eukaryota</taxon>
        <taxon>Fungi</taxon>
        <taxon>Dikarya</taxon>
        <taxon>Ascomycota</taxon>
        <taxon>Pezizomycotina</taxon>
        <taxon>Lecanoromycetes</taxon>
        <taxon>OSLEUM clade</taxon>
        <taxon>Lecanoromycetidae</taxon>
        <taxon>Lecanorales</taxon>
        <taxon>Lecanorineae</taxon>
        <taxon>Stereocaulaceae</taxon>
        <taxon>Lepraria</taxon>
    </lineage>
</organism>
<dbReference type="InterPro" id="IPR006094">
    <property type="entry name" value="Oxid_FAD_bind_N"/>
</dbReference>
<evidence type="ECO:0000256" key="2">
    <source>
        <dbReference type="ARBA" id="ARBA00022630"/>
    </source>
</evidence>
<dbReference type="Proteomes" id="UP001276659">
    <property type="component" value="Unassembled WGS sequence"/>
</dbReference>
<evidence type="ECO:0000313" key="10">
    <source>
        <dbReference type="EMBL" id="KAK3176607.1"/>
    </source>
</evidence>
<evidence type="ECO:0000256" key="5">
    <source>
        <dbReference type="ARBA" id="ARBA00023002"/>
    </source>
</evidence>
<dbReference type="Gene3D" id="3.40.462.20">
    <property type="match status" value="1"/>
</dbReference>
<dbReference type="InterPro" id="IPR036861">
    <property type="entry name" value="Endochitinase-like_sf"/>
</dbReference>
<keyword evidence="5" id="KW-0560">Oxidoreductase</keyword>
<dbReference type="InterPro" id="IPR016166">
    <property type="entry name" value="FAD-bd_PCMH"/>
</dbReference>
<dbReference type="SMART" id="SM00270">
    <property type="entry name" value="ChtBD1"/>
    <property type="match status" value="1"/>
</dbReference>
<evidence type="ECO:0000259" key="8">
    <source>
        <dbReference type="PROSITE" id="PS50941"/>
    </source>
</evidence>
<dbReference type="GO" id="GO:0008061">
    <property type="term" value="F:chitin binding"/>
    <property type="evidence" value="ECO:0007669"/>
    <property type="project" value="UniProtKB-UniRule"/>
</dbReference>
<evidence type="ECO:0000259" key="9">
    <source>
        <dbReference type="PROSITE" id="PS51387"/>
    </source>
</evidence>
<name>A0AAE0DNQ6_9LECA</name>
<dbReference type="SUPFAM" id="SSF56176">
    <property type="entry name" value="FAD-binding/transporter-associated domain-like"/>
    <property type="match status" value="1"/>
</dbReference>
<evidence type="ECO:0000256" key="6">
    <source>
        <dbReference type="PROSITE-ProRule" id="PRU00261"/>
    </source>
</evidence>
<accession>A0AAE0DNQ6</accession>
<comment type="caution">
    <text evidence="10">The sequence shown here is derived from an EMBL/GenBank/DDBJ whole genome shotgun (WGS) entry which is preliminary data.</text>
</comment>
<evidence type="ECO:0000256" key="1">
    <source>
        <dbReference type="ARBA" id="ARBA00005466"/>
    </source>
</evidence>
<dbReference type="EMBL" id="JASNWA010000004">
    <property type="protein sequence ID" value="KAK3176607.1"/>
    <property type="molecule type" value="Genomic_DNA"/>
</dbReference>
<feature type="disulfide bond" evidence="6">
    <location>
        <begin position="56"/>
        <end position="70"/>
    </location>
</feature>
<keyword evidence="2" id="KW-0285">Flavoprotein</keyword>
<reference evidence="10" key="1">
    <citation type="submission" date="2022-11" db="EMBL/GenBank/DDBJ databases">
        <title>Chromosomal genome sequence assembly and mating type (MAT) locus characterization of the leprose asexual lichenized fungus Lepraria neglecta (Nyl.) Erichsen.</title>
        <authorList>
            <person name="Allen J.L."/>
            <person name="Pfeffer B."/>
        </authorList>
    </citation>
    <scope>NUCLEOTIDE SEQUENCE</scope>
    <source>
        <strain evidence="10">Allen 5258</strain>
    </source>
</reference>
<feature type="disulfide bond" evidence="6">
    <location>
        <begin position="51"/>
        <end position="63"/>
    </location>
</feature>
<dbReference type="Pfam" id="PF01565">
    <property type="entry name" value="FAD_binding_4"/>
    <property type="match status" value="1"/>
</dbReference>
<dbReference type="PROSITE" id="PS50941">
    <property type="entry name" value="CHIT_BIND_I_2"/>
    <property type="match status" value="1"/>
</dbReference>
<dbReference type="PANTHER" id="PTHR42973:SF15">
    <property type="entry name" value="FAD-BINDING PCMH-TYPE DOMAIN-CONTAINING PROTEIN"/>
    <property type="match status" value="1"/>
</dbReference>
<comment type="caution">
    <text evidence="6">Lacks conserved residue(s) required for the propagation of feature annotation.</text>
</comment>
<dbReference type="PROSITE" id="PS00026">
    <property type="entry name" value="CHIT_BIND_I_1"/>
    <property type="match status" value="1"/>
</dbReference>
<dbReference type="InterPro" id="IPR001002">
    <property type="entry name" value="Chitin-bd_1"/>
</dbReference>
<feature type="chain" id="PRO_5042046435" description="Glucooligosaccharide oxidase" evidence="7">
    <location>
        <begin position="18"/>
        <end position="564"/>
    </location>
</feature>
<keyword evidence="11" id="KW-1185">Reference proteome</keyword>
<dbReference type="InterPro" id="IPR036318">
    <property type="entry name" value="FAD-bd_PCMH-like_sf"/>
</dbReference>
<dbReference type="Pfam" id="PF08031">
    <property type="entry name" value="BBE"/>
    <property type="match status" value="1"/>
</dbReference>
<dbReference type="CDD" id="cd11618">
    <property type="entry name" value="ChtBD1_1"/>
    <property type="match status" value="1"/>
</dbReference>
<keyword evidence="6" id="KW-1015">Disulfide bond</keyword>
<sequence>MHYYFLTLLTLTATAIANPFFEPKANDVLQTLTKRVVSPDETCGGTNGNTCPTGECCSQYGYCGSSEDYCITGCQPAFGKCNSPPSTALLDCLAAKNVPTVYAPSSAFGQLAEPFNLRLQHIPAVIVLPTSTQDIANAVLCAAQNNVKFQAKSGGHSYASFSSGGQDGSMVIDLENVQDISVDESGIAQIGGGVRLGDMVLAIYNQSQRALPHGTSPGIGIGGHASHGGFGYTSRLWGITLDTIVALDVVLANGSFIHATETTYPDICYALRGAADSFGIITTFHLQTQPSPASVVNWAYTLPGMYNSAAAPTAAFTHIQNFALNASVVDGKLGFGVHLDGQSFSISGTYLGDLETFTNAIALALLSGLPTPSSSSIQAVDWITSLSLLASPNTLQQPTLGYNLHDDFFAKSLVVPSSAPLTTDALNSYFSYISENGVNLPSPWFSIINLYGGPDSKINVPSPSSSAYSDRTALWVLQHYGDTTETTDPFPPRTLNFINGLNTAITSAMPDTTFGAYLIYVDPSLTAAQAHTLYYGADMYAKLLAIKQVVDPGHVFWNPQSIGN</sequence>
<evidence type="ECO:0008006" key="12">
    <source>
        <dbReference type="Google" id="ProtNLM"/>
    </source>
</evidence>
<dbReference type="InterPro" id="IPR016169">
    <property type="entry name" value="FAD-bd_PCMH_sub2"/>
</dbReference>